<proteinExistence type="predicted"/>
<keyword evidence="2" id="KW-1185">Reference proteome</keyword>
<evidence type="ECO:0000313" key="1">
    <source>
        <dbReference type="EMBL" id="KAK1362864.1"/>
    </source>
</evidence>
<gene>
    <name evidence="1" type="ORF">POM88_038425</name>
</gene>
<reference evidence="1" key="1">
    <citation type="submission" date="2023-02" db="EMBL/GenBank/DDBJ databases">
        <title>Genome of toxic invasive species Heracleum sosnowskyi carries increased number of genes despite the absence of recent whole-genome duplications.</title>
        <authorList>
            <person name="Schelkunov M."/>
            <person name="Shtratnikova V."/>
            <person name="Makarenko M."/>
            <person name="Klepikova A."/>
            <person name="Omelchenko D."/>
            <person name="Novikova G."/>
            <person name="Obukhova E."/>
            <person name="Bogdanov V."/>
            <person name="Penin A."/>
            <person name="Logacheva M."/>
        </authorList>
    </citation>
    <scope>NUCLEOTIDE SEQUENCE</scope>
    <source>
        <strain evidence="1">Hsosn_3</strain>
        <tissue evidence="1">Leaf</tissue>
    </source>
</reference>
<dbReference type="EMBL" id="JAUIZM010000009">
    <property type="protein sequence ID" value="KAK1362864.1"/>
    <property type="molecule type" value="Genomic_DNA"/>
</dbReference>
<sequence length="113" mass="12120">MENVALSPKSILLAMLMLVMIIFPKPLFCKATQLPRRELLQSGGAVCPDCLCCEDPRPSVRSSSCCACCSAPGPITSQSDKGSKETGWALAELKLPPTIGAVYHGEPVFLLKR</sequence>
<reference evidence="1" key="2">
    <citation type="submission" date="2023-05" db="EMBL/GenBank/DDBJ databases">
        <authorList>
            <person name="Schelkunov M.I."/>
        </authorList>
    </citation>
    <scope>NUCLEOTIDE SEQUENCE</scope>
    <source>
        <strain evidence="1">Hsosn_3</strain>
        <tissue evidence="1">Leaf</tissue>
    </source>
</reference>
<comment type="caution">
    <text evidence="1">The sequence shown here is derived from an EMBL/GenBank/DDBJ whole genome shotgun (WGS) entry which is preliminary data.</text>
</comment>
<accession>A0AAD8HAN1</accession>
<name>A0AAD8HAN1_9APIA</name>
<dbReference type="AlphaFoldDB" id="A0AAD8HAN1"/>
<dbReference type="Proteomes" id="UP001237642">
    <property type="component" value="Unassembled WGS sequence"/>
</dbReference>
<protein>
    <submittedName>
        <fullName evidence="1">Uncharacterized protein</fullName>
    </submittedName>
</protein>
<evidence type="ECO:0000313" key="2">
    <source>
        <dbReference type="Proteomes" id="UP001237642"/>
    </source>
</evidence>
<organism evidence="1 2">
    <name type="scientific">Heracleum sosnowskyi</name>
    <dbReference type="NCBI Taxonomy" id="360622"/>
    <lineage>
        <taxon>Eukaryota</taxon>
        <taxon>Viridiplantae</taxon>
        <taxon>Streptophyta</taxon>
        <taxon>Embryophyta</taxon>
        <taxon>Tracheophyta</taxon>
        <taxon>Spermatophyta</taxon>
        <taxon>Magnoliopsida</taxon>
        <taxon>eudicotyledons</taxon>
        <taxon>Gunneridae</taxon>
        <taxon>Pentapetalae</taxon>
        <taxon>asterids</taxon>
        <taxon>campanulids</taxon>
        <taxon>Apiales</taxon>
        <taxon>Apiaceae</taxon>
        <taxon>Apioideae</taxon>
        <taxon>apioid superclade</taxon>
        <taxon>Tordylieae</taxon>
        <taxon>Tordyliinae</taxon>
        <taxon>Heracleum</taxon>
    </lineage>
</organism>